<dbReference type="PANTHER" id="PTHR11530:SF11">
    <property type="entry name" value="D-ASPARTATE OXIDASE"/>
    <property type="match status" value="1"/>
</dbReference>
<comment type="similarity">
    <text evidence="2">Belongs to the DAMOX/DASOX family.</text>
</comment>
<dbReference type="GO" id="GO:0003884">
    <property type="term" value="F:D-amino-acid oxidase activity"/>
    <property type="evidence" value="ECO:0007669"/>
    <property type="project" value="UniProtKB-EC"/>
</dbReference>
<dbReference type="AlphaFoldDB" id="A0A0A0BG98"/>
<dbReference type="PANTHER" id="PTHR11530">
    <property type="entry name" value="D-AMINO ACID OXIDASE"/>
    <property type="match status" value="1"/>
</dbReference>
<dbReference type="Gene3D" id="3.30.9.10">
    <property type="entry name" value="D-Amino Acid Oxidase, subunit A, domain 2"/>
    <property type="match status" value="1"/>
</dbReference>
<evidence type="ECO:0000313" key="11">
    <source>
        <dbReference type="Proteomes" id="UP000029999"/>
    </source>
</evidence>
<dbReference type="GO" id="GO:0071949">
    <property type="term" value="F:FAD binding"/>
    <property type="evidence" value="ECO:0007669"/>
    <property type="project" value="InterPro"/>
</dbReference>
<name>A0A0A0BG98_9GAMM</name>
<dbReference type="Pfam" id="PF01266">
    <property type="entry name" value="DAO"/>
    <property type="match status" value="1"/>
</dbReference>
<dbReference type="SUPFAM" id="SSF51905">
    <property type="entry name" value="FAD/NAD(P)-binding domain"/>
    <property type="match status" value="1"/>
</dbReference>
<gene>
    <name evidence="10" type="primary">thiO</name>
    <name evidence="10" type="ORF">LP43_2002</name>
</gene>
<keyword evidence="4" id="KW-0274">FAD</keyword>
<dbReference type="Gene3D" id="3.50.50.60">
    <property type="entry name" value="FAD/NAD(P)-binding domain"/>
    <property type="match status" value="1"/>
</dbReference>
<comment type="catalytic activity">
    <reaction evidence="8">
        <text>a D-alpha-amino acid + O2 + H2O = a 2-oxocarboxylate + H2O2 + NH4(+)</text>
        <dbReference type="Rhea" id="RHEA:21816"/>
        <dbReference type="ChEBI" id="CHEBI:15377"/>
        <dbReference type="ChEBI" id="CHEBI:15379"/>
        <dbReference type="ChEBI" id="CHEBI:16240"/>
        <dbReference type="ChEBI" id="CHEBI:28938"/>
        <dbReference type="ChEBI" id="CHEBI:35179"/>
        <dbReference type="ChEBI" id="CHEBI:59871"/>
        <dbReference type="EC" id="1.4.3.3"/>
    </reaction>
    <physiologicalReaction direction="left-to-right" evidence="8">
        <dbReference type="Rhea" id="RHEA:21817"/>
    </physiologicalReaction>
</comment>
<evidence type="ECO:0000259" key="9">
    <source>
        <dbReference type="Pfam" id="PF01266"/>
    </source>
</evidence>
<dbReference type="InterPro" id="IPR023209">
    <property type="entry name" value="DAO"/>
</dbReference>
<dbReference type="EC" id="1.4.3.3" evidence="6"/>
<evidence type="ECO:0000256" key="6">
    <source>
        <dbReference type="ARBA" id="ARBA00039101"/>
    </source>
</evidence>
<dbReference type="STRING" id="392484.LP43_2002"/>
<dbReference type="GO" id="GO:0046416">
    <property type="term" value="P:D-amino acid metabolic process"/>
    <property type="evidence" value="ECO:0007669"/>
    <property type="project" value="InterPro"/>
</dbReference>
<dbReference type="InterPro" id="IPR036188">
    <property type="entry name" value="FAD/NAD-bd_sf"/>
</dbReference>
<comment type="caution">
    <text evidence="10">The sequence shown here is derived from an EMBL/GenBank/DDBJ whole genome shotgun (WGS) entry which is preliminary data.</text>
</comment>
<dbReference type="EMBL" id="JRQD01000005">
    <property type="protein sequence ID" value="KGM06129.1"/>
    <property type="molecule type" value="Genomic_DNA"/>
</dbReference>
<reference evidence="10 11" key="1">
    <citation type="submission" date="2014-09" db="EMBL/GenBank/DDBJ databases">
        <authorList>
            <person name="Grob C."/>
            <person name="Taubert M."/>
            <person name="Howat A.M."/>
            <person name="Burns O.J."/>
            <person name="Dixon J.L."/>
            <person name="Chen Y."/>
            <person name="Murrell J.C."/>
        </authorList>
    </citation>
    <scope>NUCLEOTIDE SEQUENCE [LARGE SCALE GENOMIC DNA]</scope>
    <source>
        <strain evidence="10">L4</strain>
    </source>
</reference>
<evidence type="ECO:0000256" key="1">
    <source>
        <dbReference type="ARBA" id="ARBA00001974"/>
    </source>
</evidence>
<dbReference type="InterPro" id="IPR006076">
    <property type="entry name" value="FAD-dep_OxRdtase"/>
</dbReference>
<evidence type="ECO:0000256" key="5">
    <source>
        <dbReference type="ARBA" id="ARBA00023002"/>
    </source>
</evidence>
<evidence type="ECO:0000256" key="3">
    <source>
        <dbReference type="ARBA" id="ARBA00022630"/>
    </source>
</evidence>
<keyword evidence="3" id="KW-0285">Flavoprotein</keyword>
<feature type="domain" description="FAD dependent oxidoreductase" evidence="9">
    <location>
        <begin position="4"/>
        <end position="336"/>
    </location>
</feature>
<evidence type="ECO:0000256" key="7">
    <source>
        <dbReference type="ARBA" id="ARBA00039751"/>
    </source>
</evidence>
<dbReference type="RefSeq" id="WP_036314747.1">
    <property type="nucleotide sequence ID" value="NZ_JRQD01000005.1"/>
</dbReference>
<sequence>MKRYLIIGSGLIGRLTAWRLIQAGHDVAILSKDDRQGSDSAGFVAASMVAPATEAVTAEPMVKTLGLRSYQLWPEWLKQLAEPVFYQNTGTLVVSHNGDQAEMARFQRRASHVLEQSDFQVLDKAALAEREPDLQANFNEALLFEQEASLDNRQFYQHIGDLLRKHCEWHQTDEIGELTHAEIDRLSQLYMKKRGDSFDAVFDCRGNGAKANMPQLRSVRGEVIRVKAPEVNFRHAIRLMHPRYPFYLAPRPNNEYVLGATVIESDDRSPVSVRSGLELMSALYSLHKGFAEARIMEMSAHCRPGLADNMPTIKRTEWGYMLNGFYRHGYLFGPAVVEDLMYLLNGKAEQMQFGALYDI</sequence>
<protein>
    <recommendedName>
        <fullName evidence="7">D-amino-acid oxidase</fullName>
        <ecNumber evidence="6">1.4.3.3</ecNumber>
    </recommendedName>
</protein>
<evidence type="ECO:0000256" key="2">
    <source>
        <dbReference type="ARBA" id="ARBA00006730"/>
    </source>
</evidence>
<organism evidence="10 11">
    <name type="scientific">Methylophaga thiooxydans</name>
    <dbReference type="NCBI Taxonomy" id="392484"/>
    <lineage>
        <taxon>Bacteria</taxon>
        <taxon>Pseudomonadati</taxon>
        <taxon>Pseudomonadota</taxon>
        <taxon>Gammaproteobacteria</taxon>
        <taxon>Thiotrichales</taxon>
        <taxon>Piscirickettsiaceae</taxon>
        <taxon>Methylophaga</taxon>
    </lineage>
</organism>
<evidence type="ECO:0000313" key="10">
    <source>
        <dbReference type="EMBL" id="KGM06129.1"/>
    </source>
</evidence>
<dbReference type="Proteomes" id="UP000029999">
    <property type="component" value="Unassembled WGS sequence"/>
</dbReference>
<evidence type="ECO:0000256" key="8">
    <source>
        <dbReference type="ARBA" id="ARBA00049547"/>
    </source>
</evidence>
<accession>A0A0A0BG98</accession>
<keyword evidence="5 10" id="KW-0560">Oxidoreductase</keyword>
<comment type="cofactor">
    <cofactor evidence="1">
        <name>FAD</name>
        <dbReference type="ChEBI" id="CHEBI:57692"/>
    </cofactor>
</comment>
<proteinExistence type="inferred from homology"/>
<evidence type="ECO:0000256" key="4">
    <source>
        <dbReference type="ARBA" id="ARBA00022827"/>
    </source>
</evidence>